<dbReference type="PANTHER" id="PTHR43329">
    <property type="entry name" value="EPOXIDE HYDROLASE"/>
    <property type="match status" value="1"/>
</dbReference>
<evidence type="ECO:0000259" key="2">
    <source>
        <dbReference type="Pfam" id="PF00561"/>
    </source>
</evidence>
<organism evidence="3 4">
    <name type="scientific">Ruixingdingia sedimenti</name>
    <dbReference type="NCBI Taxonomy" id="3073604"/>
    <lineage>
        <taxon>Bacteria</taxon>
        <taxon>Pseudomonadati</taxon>
        <taxon>Pseudomonadota</taxon>
        <taxon>Alphaproteobacteria</taxon>
        <taxon>Rhodobacterales</taxon>
        <taxon>Paracoccaceae</taxon>
        <taxon>Ruixingdingia</taxon>
    </lineage>
</organism>
<dbReference type="InterPro" id="IPR000639">
    <property type="entry name" value="Epox_hydrolase-like"/>
</dbReference>
<feature type="domain" description="AB hydrolase-1" evidence="2">
    <location>
        <begin position="27"/>
        <end position="311"/>
    </location>
</feature>
<keyword evidence="4" id="KW-1185">Reference proteome</keyword>
<proteinExistence type="predicted"/>
<gene>
    <name evidence="3" type="ORF">RGD00_01355</name>
</gene>
<dbReference type="Proteomes" id="UP001247754">
    <property type="component" value="Unassembled WGS sequence"/>
</dbReference>
<keyword evidence="1 3" id="KW-0378">Hydrolase</keyword>
<dbReference type="GO" id="GO:0016787">
    <property type="term" value="F:hydrolase activity"/>
    <property type="evidence" value="ECO:0007669"/>
    <property type="project" value="UniProtKB-KW"/>
</dbReference>
<dbReference type="InterPro" id="IPR000073">
    <property type="entry name" value="AB_hydrolase_1"/>
</dbReference>
<dbReference type="RefSeq" id="WP_310455323.1">
    <property type="nucleotide sequence ID" value="NZ_JAVKPH010000001.1"/>
</dbReference>
<dbReference type="SUPFAM" id="SSF53474">
    <property type="entry name" value="alpha/beta-Hydrolases"/>
    <property type="match status" value="1"/>
</dbReference>
<accession>A0ABU1F336</accession>
<reference evidence="3 4" key="1">
    <citation type="submission" date="2023-09" db="EMBL/GenBank/DDBJ databases">
        <title>Xinfangfangia sedmenti sp. nov., isolated the sedment.</title>
        <authorList>
            <person name="Xu L."/>
        </authorList>
    </citation>
    <scope>NUCLEOTIDE SEQUENCE [LARGE SCALE GENOMIC DNA]</scope>
    <source>
        <strain evidence="3 4">LG-4</strain>
    </source>
</reference>
<dbReference type="Pfam" id="PF00561">
    <property type="entry name" value="Abhydrolase_1"/>
    <property type="match status" value="1"/>
</dbReference>
<evidence type="ECO:0000256" key="1">
    <source>
        <dbReference type="ARBA" id="ARBA00022801"/>
    </source>
</evidence>
<dbReference type="InterPro" id="IPR029058">
    <property type="entry name" value="AB_hydrolase_fold"/>
</dbReference>
<dbReference type="Gene3D" id="3.40.50.1820">
    <property type="entry name" value="alpha/beta hydrolase"/>
    <property type="match status" value="1"/>
</dbReference>
<dbReference type="PRINTS" id="PR00412">
    <property type="entry name" value="EPOXHYDRLASE"/>
</dbReference>
<protein>
    <submittedName>
        <fullName evidence="3">Alpha/beta hydrolase</fullName>
    </submittedName>
</protein>
<comment type="caution">
    <text evidence="3">The sequence shown here is derived from an EMBL/GenBank/DDBJ whole genome shotgun (WGS) entry which is preliminary data.</text>
</comment>
<dbReference type="EMBL" id="JAVKPH010000001">
    <property type="protein sequence ID" value="MDR5651239.1"/>
    <property type="molecule type" value="Genomic_DNA"/>
</dbReference>
<sequence>MAMDYEFVDVTTPGGLTLRAAVTGQGPLVVLVHGFPESWYSWRHQIGPIAAAGFRVAALQVRGYGDSAKPHDVAAYAITELAGDVAALIDALEPSGKAILIGHDWGAVIVQTTALVHPEKVRAIASLSVPAFMHSPRKPSDIWAEIYADRFYYMRYFQDEGVAEAEFEPDLARFVRVFFLSLSAQGSMTDNGLFRPKGTTRLLDGLPDPGTNLPAWLSQEDVDYYAAAFRKSGMRGPLNRYRCVDRDWDLMAPYAGRMIDQPSLFIAGLQEPTRYMVPGVDRFDNPVPRFTDCRGVHLLDGAGHWVQQEKPQEVTRLLVDFLKGI</sequence>
<evidence type="ECO:0000313" key="4">
    <source>
        <dbReference type="Proteomes" id="UP001247754"/>
    </source>
</evidence>
<name>A0ABU1F336_9RHOB</name>
<evidence type="ECO:0000313" key="3">
    <source>
        <dbReference type="EMBL" id="MDR5651239.1"/>
    </source>
</evidence>